<dbReference type="Gene3D" id="3.40.50.2300">
    <property type="match status" value="2"/>
</dbReference>
<dbReference type="PANTHER" id="PTHR30146">
    <property type="entry name" value="LACI-RELATED TRANSCRIPTIONAL REPRESSOR"/>
    <property type="match status" value="1"/>
</dbReference>
<name>A0A0R1JNI9_9LACO</name>
<dbReference type="GO" id="GO:0000976">
    <property type="term" value="F:transcription cis-regulatory region binding"/>
    <property type="evidence" value="ECO:0007669"/>
    <property type="project" value="TreeGrafter"/>
</dbReference>
<evidence type="ECO:0000256" key="2">
    <source>
        <dbReference type="ARBA" id="ARBA00023125"/>
    </source>
</evidence>
<dbReference type="EMBL" id="AZDT01000064">
    <property type="protein sequence ID" value="KRK73024.1"/>
    <property type="molecule type" value="Genomic_DNA"/>
</dbReference>
<dbReference type="PROSITE" id="PS00356">
    <property type="entry name" value="HTH_LACI_1"/>
    <property type="match status" value="1"/>
</dbReference>
<dbReference type="PRINTS" id="PR00036">
    <property type="entry name" value="HTHLACI"/>
</dbReference>
<accession>A0A0R1JNI9</accession>
<evidence type="ECO:0000259" key="4">
    <source>
        <dbReference type="PROSITE" id="PS50932"/>
    </source>
</evidence>
<dbReference type="PROSITE" id="PS50932">
    <property type="entry name" value="HTH_LACI_2"/>
    <property type="match status" value="1"/>
</dbReference>
<dbReference type="PANTHER" id="PTHR30146:SF149">
    <property type="entry name" value="HTH-TYPE TRANSCRIPTIONAL REGULATOR EBGR"/>
    <property type="match status" value="1"/>
</dbReference>
<dbReference type="CDD" id="cd01544">
    <property type="entry name" value="PBP1_GalR"/>
    <property type="match status" value="1"/>
</dbReference>
<dbReference type="Pfam" id="PF13377">
    <property type="entry name" value="Peripla_BP_3"/>
    <property type="match status" value="1"/>
</dbReference>
<keyword evidence="6" id="KW-1185">Reference proteome</keyword>
<dbReference type="PATRIC" id="fig|1423773.3.peg.1002"/>
<comment type="caution">
    <text evidence="5">The sequence shown here is derived from an EMBL/GenBank/DDBJ whole genome shotgun (WGS) entry which is preliminary data.</text>
</comment>
<proteinExistence type="predicted"/>
<dbReference type="InterPro" id="IPR028082">
    <property type="entry name" value="Peripla_BP_I"/>
</dbReference>
<organism evidence="5 6">
    <name type="scientific">Levilactobacillus namurensis DSM 19117</name>
    <dbReference type="NCBI Taxonomy" id="1423773"/>
    <lineage>
        <taxon>Bacteria</taxon>
        <taxon>Bacillati</taxon>
        <taxon>Bacillota</taxon>
        <taxon>Bacilli</taxon>
        <taxon>Lactobacillales</taxon>
        <taxon>Lactobacillaceae</taxon>
        <taxon>Levilactobacillus</taxon>
    </lineage>
</organism>
<dbReference type="SUPFAM" id="SSF53822">
    <property type="entry name" value="Periplasmic binding protein-like I"/>
    <property type="match status" value="1"/>
</dbReference>
<dbReference type="Proteomes" id="UP000051162">
    <property type="component" value="Unassembled WGS sequence"/>
</dbReference>
<evidence type="ECO:0000256" key="1">
    <source>
        <dbReference type="ARBA" id="ARBA00023015"/>
    </source>
</evidence>
<dbReference type="CDD" id="cd01392">
    <property type="entry name" value="HTH_LacI"/>
    <property type="match status" value="1"/>
</dbReference>
<evidence type="ECO:0000256" key="3">
    <source>
        <dbReference type="ARBA" id="ARBA00023163"/>
    </source>
</evidence>
<reference evidence="5 6" key="1">
    <citation type="journal article" date="2015" name="Genome Announc.">
        <title>Expanding the biotechnology potential of lactobacilli through comparative genomics of 213 strains and associated genera.</title>
        <authorList>
            <person name="Sun Z."/>
            <person name="Harris H.M."/>
            <person name="McCann A."/>
            <person name="Guo C."/>
            <person name="Argimon S."/>
            <person name="Zhang W."/>
            <person name="Yang X."/>
            <person name="Jeffery I.B."/>
            <person name="Cooney J.C."/>
            <person name="Kagawa T.F."/>
            <person name="Liu W."/>
            <person name="Song Y."/>
            <person name="Salvetti E."/>
            <person name="Wrobel A."/>
            <person name="Rasinkangas P."/>
            <person name="Parkhill J."/>
            <person name="Rea M.C."/>
            <person name="O'Sullivan O."/>
            <person name="Ritari J."/>
            <person name="Douillard F.P."/>
            <person name="Paul Ross R."/>
            <person name="Yang R."/>
            <person name="Briner A.E."/>
            <person name="Felis G.E."/>
            <person name="de Vos W.M."/>
            <person name="Barrangou R."/>
            <person name="Klaenhammer T.R."/>
            <person name="Caufield P.W."/>
            <person name="Cui Y."/>
            <person name="Zhang H."/>
            <person name="O'Toole P.W."/>
        </authorList>
    </citation>
    <scope>NUCLEOTIDE SEQUENCE [LARGE SCALE GENOMIC DNA]</scope>
    <source>
        <strain evidence="5 6">DSM 19117</strain>
    </source>
</reference>
<dbReference type="InterPro" id="IPR046335">
    <property type="entry name" value="LacI/GalR-like_sensor"/>
</dbReference>
<dbReference type="GO" id="GO:0003700">
    <property type="term" value="F:DNA-binding transcription factor activity"/>
    <property type="evidence" value="ECO:0007669"/>
    <property type="project" value="TreeGrafter"/>
</dbReference>
<evidence type="ECO:0000313" key="5">
    <source>
        <dbReference type="EMBL" id="KRK73024.1"/>
    </source>
</evidence>
<gene>
    <name evidence="5" type="ORF">FD30_GL000977</name>
</gene>
<evidence type="ECO:0000313" key="6">
    <source>
        <dbReference type="Proteomes" id="UP000051162"/>
    </source>
</evidence>
<dbReference type="InterPro" id="IPR000843">
    <property type="entry name" value="HTH_LacI"/>
</dbReference>
<dbReference type="SUPFAM" id="SSF47413">
    <property type="entry name" value="lambda repressor-like DNA-binding domains"/>
    <property type="match status" value="1"/>
</dbReference>
<dbReference type="InterPro" id="IPR010982">
    <property type="entry name" value="Lambda_DNA-bd_dom_sf"/>
</dbReference>
<dbReference type="STRING" id="1423773.FD30_GL000977"/>
<dbReference type="Gene3D" id="1.10.260.40">
    <property type="entry name" value="lambda repressor-like DNA-binding domains"/>
    <property type="match status" value="1"/>
</dbReference>
<sequence length="344" mass="38871">MMAATLKDIAQSVGVSLATVSRVLNYDRTLSVSEHTRKQIFEVAENLNYTKLKRRPTMPDKQLKIAIVQWYSQTKELDDLYYMSIRLGLEKRGEQRHFLTMRTFQNDLSAIDPDVDAIIAIGKFSPQQVADLARLTPNLVFVDHDQLCHGYDSVVTDFEFAVRQVVDFFWQQGQHRIGLLHGTEWTTDKQLEVVDPRLKAFRQAMQARDAYDPDLVFAGDYTNQSGYQQMKRAIDQLGDQLPQAFFVTNDPMAAGALKALREAQIQVPEQVSLIGFNDTTIAKYVFPELSTVHVNTELLGSTAVDLIENRLQTGRTTPQRVTVGTELILRESTQATPASAKTTK</sequence>
<dbReference type="AlphaFoldDB" id="A0A0R1JNI9"/>
<keyword evidence="1" id="KW-0805">Transcription regulation</keyword>
<feature type="domain" description="HTH lacI-type" evidence="4">
    <location>
        <begin position="4"/>
        <end position="54"/>
    </location>
</feature>
<keyword evidence="3" id="KW-0804">Transcription</keyword>
<protein>
    <submittedName>
        <fullName evidence="5">Transcription regulator</fullName>
    </submittedName>
</protein>
<dbReference type="Pfam" id="PF00356">
    <property type="entry name" value="LacI"/>
    <property type="match status" value="1"/>
</dbReference>
<keyword evidence="2" id="KW-0238">DNA-binding</keyword>
<dbReference type="SMART" id="SM00354">
    <property type="entry name" value="HTH_LACI"/>
    <property type="match status" value="1"/>
</dbReference>